<reference evidence="2" key="1">
    <citation type="submission" date="2017-08" db="EMBL/GenBank/DDBJ databases">
        <authorList>
            <person name="Varghese N."/>
            <person name="Submissions S."/>
        </authorList>
    </citation>
    <scope>NUCLEOTIDE SEQUENCE [LARGE SCALE GENOMIC DNA]</scope>
    <source>
        <strain evidence="2">DSM 4725</strain>
    </source>
</reference>
<proteinExistence type="predicted"/>
<dbReference type="AlphaFoldDB" id="A0A285VBR4"/>
<gene>
    <name evidence="1" type="ORF">SAMN05660748_3256</name>
</gene>
<sequence>MLAGHHDERVTARGWAPLLALLVLATSACGSDDHERLLTGDHDGLQAGWERDQELPASVIRIYEGETHCDMDSALILEIHWPPDGGTENAGHSFVRDPEGVFAERTDGSFDPDAELPDDAITTGWQHGTGVALWLADDFSTAYAVDGDSVEAWPALTSGWICA</sequence>
<dbReference type="Proteomes" id="UP000219435">
    <property type="component" value="Unassembled WGS sequence"/>
</dbReference>
<accession>A0A285VBR4</accession>
<organism evidence="1 2">
    <name type="scientific">Blastococcus aggregatus</name>
    <dbReference type="NCBI Taxonomy" id="38502"/>
    <lineage>
        <taxon>Bacteria</taxon>
        <taxon>Bacillati</taxon>
        <taxon>Actinomycetota</taxon>
        <taxon>Actinomycetes</taxon>
        <taxon>Geodermatophilales</taxon>
        <taxon>Geodermatophilaceae</taxon>
        <taxon>Blastococcus</taxon>
    </lineage>
</organism>
<evidence type="ECO:0000313" key="2">
    <source>
        <dbReference type="Proteomes" id="UP000219435"/>
    </source>
</evidence>
<name>A0A285VBR4_9ACTN</name>
<protein>
    <submittedName>
        <fullName evidence="1">Uncharacterized protein</fullName>
    </submittedName>
</protein>
<dbReference type="EMBL" id="OBQI01000005">
    <property type="protein sequence ID" value="SOC50506.1"/>
    <property type="molecule type" value="Genomic_DNA"/>
</dbReference>
<evidence type="ECO:0000313" key="1">
    <source>
        <dbReference type="EMBL" id="SOC50506.1"/>
    </source>
</evidence>
<keyword evidence="2" id="KW-1185">Reference proteome</keyword>